<protein>
    <submittedName>
        <fullName evidence="2">Uncharacterized protein</fullName>
    </submittedName>
</protein>
<name>A0A7W7CIE8_9PSEU</name>
<dbReference type="RefSeq" id="WP_185008659.1">
    <property type="nucleotide sequence ID" value="NZ_BAAAUI010000082.1"/>
</dbReference>
<dbReference type="AlphaFoldDB" id="A0A7W7CIE8"/>
<accession>A0A7W7CIE8</accession>
<sequence length="137" mass="14558">MSGHFADLPEKDRVLLNVVSGYAMVALRGSPEEAKLADARHRLAGLFMPLEDLLMMTADGVPSVELAERIGYCLTRLPQALNDHGDALEAYGAKVQAEAIELNAMFPDDPPPAVRSLVPGAESLGGNDSASADREAK</sequence>
<dbReference type="Proteomes" id="UP000533598">
    <property type="component" value="Unassembled WGS sequence"/>
</dbReference>
<keyword evidence="3" id="KW-1185">Reference proteome</keyword>
<gene>
    <name evidence="2" type="ORF">HNR67_007923</name>
</gene>
<comment type="caution">
    <text evidence="2">The sequence shown here is derived from an EMBL/GenBank/DDBJ whole genome shotgun (WGS) entry which is preliminary data.</text>
</comment>
<reference evidence="2 3" key="1">
    <citation type="submission" date="2020-08" db="EMBL/GenBank/DDBJ databases">
        <title>Sequencing the genomes of 1000 actinobacteria strains.</title>
        <authorList>
            <person name="Klenk H.-P."/>
        </authorList>
    </citation>
    <scope>NUCLEOTIDE SEQUENCE [LARGE SCALE GENOMIC DNA]</scope>
    <source>
        <strain evidence="2 3">DSM 44230</strain>
    </source>
</reference>
<proteinExistence type="predicted"/>
<organism evidence="2 3">
    <name type="scientific">Crossiella cryophila</name>
    <dbReference type="NCBI Taxonomy" id="43355"/>
    <lineage>
        <taxon>Bacteria</taxon>
        <taxon>Bacillati</taxon>
        <taxon>Actinomycetota</taxon>
        <taxon>Actinomycetes</taxon>
        <taxon>Pseudonocardiales</taxon>
        <taxon>Pseudonocardiaceae</taxon>
        <taxon>Crossiella</taxon>
    </lineage>
</organism>
<dbReference type="EMBL" id="JACHMH010000001">
    <property type="protein sequence ID" value="MBB4681805.1"/>
    <property type="molecule type" value="Genomic_DNA"/>
</dbReference>
<evidence type="ECO:0000256" key="1">
    <source>
        <dbReference type="SAM" id="MobiDB-lite"/>
    </source>
</evidence>
<evidence type="ECO:0000313" key="2">
    <source>
        <dbReference type="EMBL" id="MBB4681805.1"/>
    </source>
</evidence>
<evidence type="ECO:0000313" key="3">
    <source>
        <dbReference type="Proteomes" id="UP000533598"/>
    </source>
</evidence>
<feature type="region of interest" description="Disordered" evidence="1">
    <location>
        <begin position="111"/>
        <end position="137"/>
    </location>
</feature>